<organism evidence="8 9">
    <name type="scientific">Ostreobium quekettii</name>
    <dbReference type="NCBI Taxonomy" id="121088"/>
    <lineage>
        <taxon>Eukaryota</taxon>
        <taxon>Viridiplantae</taxon>
        <taxon>Chlorophyta</taxon>
        <taxon>core chlorophytes</taxon>
        <taxon>Ulvophyceae</taxon>
        <taxon>TCBD clade</taxon>
        <taxon>Bryopsidales</taxon>
        <taxon>Ostreobineae</taxon>
        <taxon>Ostreobiaceae</taxon>
        <taxon>Ostreobium</taxon>
    </lineage>
</organism>
<dbReference type="OrthoDB" id="10266980at2759"/>
<dbReference type="SMART" id="SM00724">
    <property type="entry name" value="TLC"/>
    <property type="match status" value="1"/>
</dbReference>
<dbReference type="InterPro" id="IPR006634">
    <property type="entry name" value="TLC-dom"/>
</dbReference>
<evidence type="ECO:0000256" key="1">
    <source>
        <dbReference type="ARBA" id="ARBA00004141"/>
    </source>
</evidence>
<reference evidence="8" key="1">
    <citation type="submission" date="2020-12" db="EMBL/GenBank/DDBJ databases">
        <authorList>
            <person name="Iha C."/>
        </authorList>
    </citation>
    <scope>NUCLEOTIDE SEQUENCE</scope>
</reference>
<evidence type="ECO:0000256" key="5">
    <source>
        <dbReference type="PROSITE-ProRule" id="PRU00205"/>
    </source>
</evidence>
<evidence type="ECO:0000256" key="6">
    <source>
        <dbReference type="SAM" id="Phobius"/>
    </source>
</evidence>
<feature type="transmembrane region" description="Helical" evidence="6">
    <location>
        <begin position="128"/>
        <end position="146"/>
    </location>
</feature>
<dbReference type="GO" id="GO:0055088">
    <property type="term" value="P:lipid homeostasis"/>
    <property type="evidence" value="ECO:0007669"/>
    <property type="project" value="TreeGrafter"/>
</dbReference>
<dbReference type="AlphaFoldDB" id="A0A8S1IKC3"/>
<evidence type="ECO:0000313" key="8">
    <source>
        <dbReference type="EMBL" id="CAD7695019.1"/>
    </source>
</evidence>
<dbReference type="GO" id="GO:0016020">
    <property type="term" value="C:membrane"/>
    <property type="evidence" value="ECO:0007669"/>
    <property type="project" value="UniProtKB-SubCell"/>
</dbReference>
<dbReference type="EMBL" id="CAJHUC010000294">
    <property type="protein sequence ID" value="CAD7695019.1"/>
    <property type="molecule type" value="Genomic_DNA"/>
</dbReference>
<feature type="transmembrane region" description="Helical" evidence="6">
    <location>
        <begin position="228"/>
        <end position="249"/>
    </location>
</feature>
<feature type="transmembrane region" description="Helical" evidence="6">
    <location>
        <begin position="12"/>
        <end position="34"/>
    </location>
</feature>
<dbReference type="Proteomes" id="UP000708148">
    <property type="component" value="Unassembled WGS sequence"/>
</dbReference>
<dbReference type="Pfam" id="PF03798">
    <property type="entry name" value="TRAM_LAG1_CLN8"/>
    <property type="match status" value="1"/>
</dbReference>
<sequence length="275" mass="30805">MADAKRSYPVEMDAAVGIGIAGLFFLVLKAALIVGPGRRMLEAVITTNKKLVAKQVTQLVSQSASRVVGSIHNAIQIPFALYLLSDETIQSDHIYGITPLSKTCMCITAGYFLVDLIICIWKYHEEGPLYLMHAGFSFLLFAHGVLHNFNHFYGAAFLMWEVSTPFVHLRWFLHKMDLGSTRIYFYNGLLMIISFFSCRCIWGLWVSYDFWAKTASELVSPSPGGFPAIWTYIYRLANVALCVLNFYWFSKMVAKAAAFFHGGAAADQNVHAKGE</sequence>
<evidence type="ECO:0000256" key="3">
    <source>
        <dbReference type="ARBA" id="ARBA00022989"/>
    </source>
</evidence>
<evidence type="ECO:0000256" key="2">
    <source>
        <dbReference type="ARBA" id="ARBA00022692"/>
    </source>
</evidence>
<keyword evidence="3 6" id="KW-1133">Transmembrane helix</keyword>
<accession>A0A8S1IKC3</accession>
<keyword evidence="2 5" id="KW-0812">Transmembrane</keyword>
<keyword evidence="4 5" id="KW-0472">Membrane</keyword>
<dbReference type="PANTHER" id="PTHR13439:SF0">
    <property type="entry name" value="TOPOISOMERASE I DAMAGE AFFECTED PROTEIN 4"/>
    <property type="match status" value="1"/>
</dbReference>
<evidence type="ECO:0000259" key="7">
    <source>
        <dbReference type="PROSITE" id="PS50922"/>
    </source>
</evidence>
<gene>
    <name evidence="8" type="ORF">OSTQU699_LOCUS380</name>
</gene>
<comment type="subcellular location">
    <subcellularLocation>
        <location evidence="1">Membrane</location>
        <topology evidence="1">Multi-pass membrane protein</topology>
    </subcellularLocation>
</comment>
<dbReference type="PROSITE" id="PS50922">
    <property type="entry name" value="TLC"/>
    <property type="match status" value="1"/>
</dbReference>
<feature type="domain" description="TLC" evidence="7">
    <location>
        <begin position="58"/>
        <end position="261"/>
    </location>
</feature>
<protein>
    <recommendedName>
        <fullName evidence="7">TLC domain-containing protein</fullName>
    </recommendedName>
</protein>
<comment type="caution">
    <text evidence="8">The sequence shown here is derived from an EMBL/GenBank/DDBJ whole genome shotgun (WGS) entry which is preliminary data.</text>
</comment>
<name>A0A8S1IKC3_9CHLO</name>
<dbReference type="PANTHER" id="PTHR13439">
    <property type="entry name" value="CT120 PROTEIN"/>
    <property type="match status" value="1"/>
</dbReference>
<evidence type="ECO:0000313" key="9">
    <source>
        <dbReference type="Proteomes" id="UP000708148"/>
    </source>
</evidence>
<dbReference type="GO" id="GO:0005783">
    <property type="term" value="C:endoplasmic reticulum"/>
    <property type="evidence" value="ECO:0007669"/>
    <property type="project" value="TreeGrafter"/>
</dbReference>
<feature type="transmembrane region" description="Helical" evidence="6">
    <location>
        <begin position="152"/>
        <end position="173"/>
    </location>
</feature>
<proteinExistence type="predicted"/>
<feature type="transmembrane region" description="Helical" evidence="6">
    <location>
        <begin position="185"/>
        <end position="208"/>
    </location>
</feature>
<dbReference type="InterPro" id="IPR050846">
    <property type="entry name" value="TLCD"/>
</dbReference>
<evidence type="ECO:0000256" key="4">
    <source>
        <dbReference type="ARBA" id="ARBA00023136"/>
    </source>
</evidence>
<keyword evidence="9" id="KW-1185">Reference proteome</keyword>